<dbReference type="Proteomes" id="UP000045842">
    <property type="component" value="Unassembled WGS sequence"/>
</dbReference>
<dbReference type="AlphaFoldDB" id="A0A655J7S6"/>
<dbReference type="Proteomes" id="UP000046680">
    <property type="component" value="Unassembled WGS sequence"/>
</dbReference>
<reference evidence="3 4" key="1">
    <citation type="submission" date="2015-03" db="EMBL/GenBank/DDBJ databases">
        <authorList>
            <consortium name="Pathogen Informatics"/>
        </authorList>
    </citation>
    <scope>NUCLEOTIDE SEQUENCE [LARGE SCALE GENOMIC DNA]</scope>
    <source>
        <strain evidence="1 4">C09601061</strain>
        <strain evidence="2 3">G09801536</strain>
    </source>
</reference>
<proteinExistence type="predicted"/>
<dbReference type="EMBL" id="CSAD01000883">
    <property type="protein sequence ID" value="COW57134.1"/>
    <property type="molecule type" value="Genomic_DNA"/>
</dbReference>
<sequence>MVAVDLVDDNREELVEQLDDVGRRPAGHQLRRADDVDEHDGDVAFFAAQFRTFTLGGGGDFASDVAAEQIAHSFALPQSGDHRVETTLQLAEFGAVEDHQVGP</sequence>
<evidence type="ECO:0000313" key="1">
    <source>
        <dbReference type="EMBL" id="CFR86510.1"/>
    </source>
</evidence>
<protein>
    <submittedName>
        <fullName evidence="2">Uncharacterized protein</fullName>
    </submittedName>
</protein>
<evidence type="ECO:0000313" key="2">
    <source>
        <dbReference type="EMBL" id="COW57134.1"/>
    </source>
</evidence>
<accession>A0A655J7S6</accession>
<evidence type="ECO:0000313" key="4">
    <source>
        <dbReference type="Proteomes" id="UP000046680"/>
    </source>
</evidence>
<name>A0A655J7S6_MYCTX</name>
<evidence type="ECO:0000313" key="3">
    <source>
        <dbReference type="Proteomes" id="UP000045842"/>
    </source>
</evidence>
<gene>
    <name evidence="1" type="ORF">ERS007657_02503</name>
    <name evidence="2" type="ORF">ERS007679_04031</name>
</gene>
<organism evidence="2 3">
    <name type="scientific">Mycobacterium tuberculosis</name>
    <dbReference type="NCBI Taxonomy" id="1773"/>
    <lineage>
        <taxon>Bacteria</taxon>
        <taxon>Bacillati</taxon>
        <taxon>Actinomycetota</taxon>
        <taxon>Actinomycetes</taxon>
        <taxon>Mycobacteriales</taxon>
        <taxon>Mycobacteriaceae</taxon>
        <taxon>Mycobacterium</taxon>
        <taxon>Mycobacterium tuberculosis complex</taxon>
    </lineage>
</organism>
<dbReference type="EMBL" id="CGCX01000975">
    <property type="protein sequence ID" value="CFR86510.1"/>
    <property type="molecule type" value="Genomic_DNA"/>
</dbReference>